<evidence type="ECO:0000313" key="4">
    <source>
        <dbReference type="Proteomes" id="UP001501442"/>
    </source>
</evidence>
<keyword evidence="2" id="KW-0812">Transmembrane</keyword>
<organism evidence="3 4">
    <name type="scientific">Actinoallomurus vinaceus</name>
    <dbReference type="NCBI Taxonomy" id="1080074"/>
    <lineage>
        <taxon>Bacteria</taxon>
        <taxon>Bacillati</taxon>
        <taxon>Actinomycetota</taxon>
        <taxon>Actinomycetes</taxon>
        <taxon>Streptosporangiales</taxon>
        <taxon>Thermomonosporaceae</taxon>
        <taxon>Actinoallomurus</taxon>
    </lineage>
</organism>
<feature type="transmembrane region" description="Helical" evidence="2">
    <location>
        <begin position="146"/>
        <end position="164"/>
    </location>
</feature>
<reference evidence="4" key="1">
    <citation type="journal article" date="2019" name="Int. J. Syst. Evol. Microbiol.">
        <title>The Global Catalogue of Microorganisms (GCM) 10K type strain sequencing project: providing services to taxonomists for standard genome sequencing and annotation.</title>
        <authorList>
            <consortium name="The Broad Institute Genomics Platform"/>
            <consortium name="The Broad Institute Genome Sequencing Center for Infectious Disease"/>
            <person name="Wu L."/>
            <person name="Ma J."/>
        </authorList>
    </citation>
    <scope>NUCLEOTIDE SEQUENCE [LARGE SCALE GENOMIC DNA]</scope>
    <source>
        <strain evidence="4">JCM 17939</strain>
    </source>
</reference>
<dbReference type="EMBL" id="BAABHK010000003">
    <property type="protein sequence ID" value="GAA4624783.1"/>
    <property type="molecule type" value="Genomic_DNA"/>
</dbReference>
<dbReference type="PIRSF" id="PIRSF002746">
    <property type="entry name" value="Gluconate_transporter"/>
    <property type="match status" value="1"/>
</dbReference>
<dbReference type="Pfam" id="PF02447">
    <property type="entry name" value="GntP_permease"/>
    <property type="match status" value="2"/>
</dbReference>
<keyword evidence="2" id="KW-1133">Transmembrane helix</keyword>
<protein>
    <submittedName>
        <fullName evidence="3">Gluconate:H+ symporter</fullName>
    </submittedName>
</protein>
<name>A0ABP8U9Y5_9ACTN</name>
<evidence type="ECO:0000256" key="1">
    <source>
        <dbReference type="SAM" id="MobiDB-lite"/>
    </source>
</evidence>
<dbReference type="Proteomes" id="UP001501442">
    <property type="component" value="Unassembled WGS sequence"/>
</dbReference>
<dbReference type="PANTHER" id="PTHR30354">
    <property type="entry name" value="GNT FAMILY GLUCONATE TRANSPORTER"/>
    <property type="match status" value="1"/>
</dbReference>
<proteinExistence type="predicted"/>
<keyword evidence="4" id="KW-1185">Reference proteome</keyword>
<feature type="transmembrane region" description="Helical" evidence="2">
    <location>
        <begin position="460"/>
        <end position="484"/>
    </location>
</feature>
<evidence type="ECO:0000256" key="2">
    <source>
        <dbReference type="SAM" id="Phobius"/>
    </source>
</evidence>
<evidence type="ECO:0000313" key="3">
    <source>
        <dbReference type="EMBL" id="GAA4624783.1"/>
    </source>
</evidence>
<feature type="transmembrane region" description="Helical" evidence="2">
    <location>
        <begin position="372"/>
        <end position="391"/>
    </location>
</feature>
<gene>
    <name evidence="3" type="ORF">GCM10023196_026360</name>
</gene>
<feature type="transmembrane region" description="Helical" evidence="2">
    <location>
        <begin position="35"/>
        <end position="53"/>
    </location>
</feature>
<dbReference type="RefSeq" id="WP_345431018.1">
    <property type="nucleotide sequence ID" value="NZ_BAABHK010000003.1"/>
</dbReference>
<sequence>MHTTTHLPDWGLALLALAGIAALLLLVIKIRLHAVLALLIVSVGVAIAAGLPVKDIPDVLAGGFGDTLGSVAIIITLGAMLGRMLEMANGAEVLSRAMIRRFGEDRAPLAMGLTALIFGIPMFVDAAWIVLLPLMFAVTRTSRKPLIAIALPAVGALAMTNAVLPPHPGPVTAAGLLHVSLGWVTVFGIVCGLPAWLLGSYAYGLWIGPRMSDVKVPEDLSVAGEGGPARDEKDDGSRESADGGVAVAGGRTTAVASRAVENPPSLASVLAIILLPMVLIMLNTFSTVLLKEGSTAQNVLEFVGDPIIALAITVLGALYIFGVRRGLSGKHLEQAANACLGPIASVTLVIGAGGMFAAVLKKTGVGSALAHLLGNAGVPTLVLAFVLATALRVALGSKTVAIVTTAPIVAPLAAQSHFGQAQLALVVIAIAAGGTVMSHVNDAGFWLMNRYFRLTIPQTLKSWTVMETLMGVIAFLIALVISLFL</sequence>
<feature type="transmembrane region" description="Helical" evidence="2">
    <location>
        <begin position="109"/>
        <end position="134"/>
    </location>
</feature>
<feature type="transmembrane region" description="Helical" evidence="2">
    <location>
        <begin position="266"/>
        <end position="290"/>
    </location>
</feature>
<feature type="transmembrane region" description="Helical" evidence="2">
    <location>
        <begin position="176"/>
        <end position="197"/>
    </location>
</feature>
<feature type="transmembrane region" description="Helical" evidence="2">
    <location>
        <begin position="421"/>
        <end position="440"/>
    </location>
</feature>
<dbReference type="PANTHER" id="PTHR30354:SF25">
    <property type="entry name" value="INNER MEMBRANE PERMEASE YGBN"/>
    <property type="match status" value="1"/>
</dbReference>
<feature type="transmembrane region" description="Helical" evidence="2">
    <location>
        <begin position="302"/>
        <end position="323"/>
    </location>
</feature>
<keyword evidence="2" id="KW-0472">Membrane</keyword>
<feature type="region of interest" description="Disordered" evidence="1">
    <location>
        <begin position="222"/>
        <end position="245"/>
    </location>
</feature>
<feature type="transmembrane region" description="Helical" evidence="2">
    <location>
        <begin position="12"/>
        <end position="28"/>
    </location>
</feature>
<comment type="caution">
    <text evidence="3">The sequence shown here is derived from an EMBL/GenBank/DDBJ whole genome shotgun (WGS) entry which is preliminary data.</text>
</comment>
<feature type="transmembrane region" description="Helical" evidence="2">
    <location>
        <begin position="335"/>
        <end position="360"/>
    </location>
</feature>
<feature type="compositionally biased region" description="Basic and acidic residues" evidence="1">
    <location>
        <begin position="228"/>
        <end position="241"/>
    </location>
</feature>
<accession>A0ABP8U9Y5</accession>
<dbReference type="InterPro" id="IPR003474">
    <property type="entry name" value="Glcn_transporter"/>
</dbReference>